<dbReference type="InterPro" id="IPR036116">
    <property type="entry name" value="FN3_sf"/>
</dbReference>
<organism evidence="5 6">
    <name type="scientific">Clavispora lusitaniae</name>
    <name type="common">Candida lusitaniae</name>
    <dbReference type="NCBI Taxonomy" id="36911"/>
    <lineage>
        <taxon>Eukaryota</taxon>
        <taxon>Fungi</taxon>
        <taxon>Dikarya</taxon>
        <taxon>Ascomycota</taxon>
        <taxon>Saccharomycotina</taxon>
        <taxon>Pichiomycetes</taxon>
        <taxon>Metschnikowiaceae</taxon>
        <taxon>Clavispora</taxon>
    </lineage>
</organism>
<dbReference type="PIRSF" id="PIRSF010631">
    <property type="entry name" value="A-rhamnsds"/>
    <property type="match status" value="1"/>
</dbReference>
<sequence>MKVENIRLDLTLPGPLQGTLNTTRPSVSWKTVGDEKNWFQHGYQIRVRYNNENWTEYEEQMSERSTFVSWPGRDLRSRESFEVSVRVKGPAGFSDWSAPVLGQVGFLAGQEKWPAAFIAAKNQPRAEGPTAPETLFRKTFSVSKKVVSATVWSTALGIYELEINGKKVGSDYLSPGWTTYEKRLLHQTYDVTTLIDGNVQENVIGARVGAGWYSGKFGFDGGLTNIYGEKRAISAVLRLVFEDNPSVEIVSDNSWQSSPGPIVAAGLYDGESYDANREIPGWSSAAENGENSWAGVDVVPFETSRIEPQTFPHVTVQRKISPKQIFTTPKGKTVVDFGENIVGFVEFQNATAPKGYQIQFKHAEVMEHGELGTRPLREAKATDTYTFKGEKTGESYAPRFTFHGFRYCQVEDVSKALSLEDLRAVVISTNMAQTGEFSCDNDLLNQLHDNVIRSTRGNFITLPTDCPQRDERMGWTGDIALFGQTAAFLFDCSSMLSSWLKDLWCEQELKADSKFPYAPPVTVPNVIKYMKHFWDDQISAIWQDCAVFLPKKLYDSIGATFVLADQYESMEKWIECIPKIPGKVRWNKEKVPHQLGDWLDPEAPPENPFQALTSAYLVADAFLYQVLCYMTEISAQVAPQNKEKYAAMAAQCKSDFHDAYIESSGQLSSDSQTAYALVICFGLYKTSEQVEYGGNRLAAIVEKNGFKIGTGFAGTPFVAKALATTGHLASAYSMLLQKECPSWLYPVSMGATTIWERWDSMKPDGSINPGEMTSFNHYALGAVASTMHEVIGGLELVSPGYKEFKVKPQVGGDLKRCRVSHECPYGTIVSSWKIEDGKFSLDVTVPLNTRATIELPDGTQSETGSGVYSFECKA</sequence>
<dbReference type="GO" id="GO:0005975">
    <property type="term" value="P:carbohydrate metabolic process"/>
    <property type="evidence" value="ECO:0007669"/>
    <property type="project" value="InterPro"/>
</dbReference>
<accession>A0AA91PWB2</accession>
<dbReference type="InterPro" id="IPR008902">
    <property type="entry name" value="Rhamnosid_concanavalin"/>
</dbReference>
<dbReference type="Pfam" id="PF05592">
    <property type="entry name" value="Bac_rhamnosid"/>
    <property type="match status" value="1"/>
</dbReference>
<dbReference type="InterPro" id="IPR012341">
    <property type="entry name" value="6hp_glycosidase-like_sf"/>
</dbReference>
<dbReference type="GO" id="GO:0030596">
    <property type="term" value="F:alpha-L-rhamnosidase activity"/>
    <property type="evidence" value="ECO:0007669"/>
    <property type="project" value="UniProtKB-EC"/>
</dbReference>
<dbReference type="Pfam" id="PF08531">
    <property type="entry name" value="Bac_rhamnosid_N"/>
    <property type="match status" value="1"/>
</dbReference>
<dbReference type="InterPro" id="IPR013737">
    <property type="entry name" value="Bac_rhamnosid_N"/>
</dbReference>
<dbReference type="Proteomes" id="UP000195602">
    <property type="component" value="Unassembled WGS sequence"/>
</dbReference>
<evidence type="ECO:0000256" key="1">
    <source>
        <dbReference type="ARBA" id="ARBA00001445"/>
    </source>
</evidence>
<comment type="catalytic activity">
    <reaction evidence="1">
        <text>Hydrolysis of terminal non-reducing alpha-L-rhamnose residues in alpha-L-rhamnosides.</text>
        <dbReference type="EC" id="3.2.1.40"/>
    </reaction>
</comment>
<dbReference type="CDD" id="cd00063">
    <property type="entry name" value="FN3"/>
    <property type="match status" value="1"/>
</dbReference>
<dbReference type="Pfam" id="PF17389">
    <property type="entry name" value="Bac_rhamnosid6H"/>
    <property type="match status" value="1"/>
</dbReference>
<dbReference type="Gene3D" id="1.50.10.10">
    <property type="match status" value="1"/>
</dbReference>
<dbReference type="SUPFAM" id="SSF49265">
    <property type="entry name" value="Fibronectin type III"/>
    <property type="match status" value="1"/>
</dbReference>
<proteinExistence type="predicted"/>
<keyword evidence="3" id="KW-0378">Hydrolase</keyword>
<dbReference type="AlphaFoldDB" id="A0AA91PWB2"/>
<protein>
    <recommendedName>
        <fullName evidence="2">alpha-L-rhamnosidase</fullName>
        <ecNumber evidence="2">3.2.1.40</ecNumber>
    </recommendedName>
</protein>
<dbReference type="InterPro" id="IPR003961">
    <property type="entry name" value="FN3_dom"/>
</dbReference>
<evidence type="ECO:0000313" key="6">
    <source>
        <dbReference type="Proteomes" id="UP000195602"/>
    </source>
</evidence>
<evidence type="ECO:0000256" key="3">
    <source>
        <dbReference type="ARBA" id="ARBA00022801"/>
    </source>
</evidence>
<dbReference type="InterPro" id="IPR016007">
    <property type="entry name" value="Alpha_rhamnosid"/>
</dbReference>
<dbReference type="InterPro" id="IPR035396">
    <property type="entry name" value="Bac_rhamnosid6H"/>
</dbReference>
<reference evidence="5 6" key="1">
    <citation type="submission" date="2017-04" db="EMBL/GenBank/DDBJ databases">
        <title>Draft genome of the yeast Clavispora lusitaniae type strain CBS 6936.</title>
        <authorList>
            <person name="Durrens P."/>
            <person name="Klopp C."/>
            <person name="Biteau N."/>
            <person name="Fitton-Ouhabi V."/>
            <person name="Dementhon K."/>
            <person name="Accoceberry I."/>
            <person name="Sherman D.J."/>
            <person name="Noel T."/>
        </authorList>
    </citation>
    <scope>NUCLEOTIDE SEQUENCE [LARGE SCALE GENOMIC DNA]</scope>
    <source>
        <strain evidence="5 6">CBS 6936</strain>
    </source>
</reference>
<dbReference type="InterPro" id="IPR013783">
    <property type="entry name" value="Ig-like_fold"/>
</dbReference>
<dbReference type="InterPro" id="IPR035398">
    <property type="entry name" value="Bac_rhamnosid_C"/>
</dbReference>
<feature type="domain" description="Fibronectin type-III" evidence="4">
    <location>
        <begin position="12"/>
        <end position="107"/>
    </location>
</feature>
<dbReference type="EMBL" id="LYUB02000018">
    <property type="protein sequence ID" value="OVF06727.1"/>
    <property type="molecule type" value="Genomic_DNA"/>
</dbReference>
<evidence type="ECO:0000313" key="5">
    <source>
        <dbReference type="EMBL" id="OVF06727.1"/>
    </source>
</evidence>
<dbReference type="Pfam" id="PF17390">
    <property type="entry name" value="Bac_rhamnosid_C"/>
    <property type="match status" value="1"/>
</dbReference>
<name>A0AA91PWB2_CLALS</name>
<dbReference type="KEGG" id="clus:A9F13_18g00374"/>
<dbReference type="Gene3D" id="2.60.40.10">
    <property type="entry name" value="Immunoglobulins"/>
    <property type="match status" value="1"/>
</dbReference>
<dbReference type="Pfam" id="PF25788">
    <property type="entry name" value="Ig_Rha78A_N"/>
    <property type="match status" value="1"/>
</dbReference>
<dbReference type="PANTHER" id="PTHR33307:SF6">
    <property type="entry name" value="ALPHA-RHAMNOSIDASE (EUROFUNG)-RELATED"/>
    <property type="match status" value="1"/>
</dbReference>
<dbReference type="Gene3D" id="2.60.120.260">
    <property type="entry name" value="Galactose-binding domain-like"/>
    <property type="match status" value="2"/>
</dbReference>
<evidence type="ECO:0000259" key="4">
    <source>
        <dbReference type="PROSITE" id="PS50853"/>
    </source>
</evidence>
<gene>
    <name evidence="5" type="ORF">A9F13_18g00374</name>
</gene>
<dbReference type="SUPFAM" id="SSF48208">
    <property type="entry name" value="Six-hairpin glycosidases"/>
    <property type="match status" value="1"/>
</dbReference>
<dbReference type="EC" id="3.2.1.40" evidence="2"/>
<dbReference type="Gene3D" id="2.60.420.10">
    <property type="entry name" value="Maltose phosphorylase, domain 3"/>
    <property type="match status" value="1"/>
</dbReference>
<evidence type="ECO:0000256" key="2">
    <source>
        <dbReference type="ARBA" id="ARBA00012652"/>
    </source>
</evidence>
<dbReference type="PANTHER" id="PTHR33307">
    <property type="entry name" value="ALPHA-RHAMNOSIDASE (EUROFUNG)"/>
    <property type="match status" value="1"/>
</dbReference>
<dbReference type="InterPro" id="IPR008928">
    <property type="entry name" value="6-hairpin_glycosidase_sf"/>
</dbReference>
<dbReference type="PROSITE" id="PS50853">
    <property type="entry name" value="FN3"/>
    <property type="match status" value="1"/>
</dbReference>
<comment type="caution">
    <text evidence="5">The sequence shown here is derived from an EMBL/GenBank/DDBJ whole genome shotgun (WGS) entry which is preliminary data.</text>
</comment>